<keyword evidence="7" id="KW-0238">DNA-binding</keyword>
<dbReference type="InterPro" id="IPR010994">
    <property type="entry name" value="RuvA_2-like"/>
</dbReference>
<comment type="similarity">
    <text evidence="2">Belongs to the XPF family.</text>
</comment>
<dbReference type="GO" id="GO:0003697">
    <property type="term" value="F:single-stranded DNA binding"/>
    <property type="evidence" value="ECO:0007669"/>
    <property type="project" value="TreeGrafter"/>
</dbReference>
<comment type="subcellular location">
    <subcellularLocation>
        <location evidence="1">Nucleus</location>
    </subcellularLocation>
</comment>
<dbReference type="Gene3D" id="1.10.150.20">
    <property type="entry name" value="5' to 3' exonuclease, C-terminal subdomain"/>
    <property type="match status" value="1"/>
</dbReference>
<keyword evidence="4" id="KW-0255">Endonuclease</keyword>
<evidence type="ECO:0000256" key="3">
    <source>
        <dbReference type="ARBA" id="ARBA00022722"/>
    </source>
</evidence>
<dbReference type="SMART" id="SM00891">
    <property type="entry name" value="ERCC4"/>
    <property type="match status" value="1"/>
</dbReference>
<protein>
    <recommendedName>
        <fullName evidence="11">ERCC4 domain-containing protein</fullName>
    </recommendedName>
</protein>
<reference evidence="12 13" key="1">
    <citation type="journal article" date="2024" name="Science">
        <title>Giant polyketide synthase enzymes in the biosynthesis of giant marine polyether toxins.</title>
        <authorList>
            <person name="Fallon T.R."/>
            <person name="Shende V.V."/>
            <person name="Wierzbicki I.H."/>
            <person name="Pendleton A.L."/>
            <person name="Watervoot N.F."/>
            <person name="Auber R.P."/>
            <person name="Gonzalez D.J."/>
            <person name="Wisecaver J.H."/>
            <person name="Moore B.S."/>
        </authorList>
    </citation>
    <scope>NUCLEOTIDE SEQUENCE [LARGE SCALE GENOMIC DNA]</scope>
    <source>
        <strain evidence="12 13">12B1</strain>
    </source>
</reference>
<feature type="region of interest" description="Disordered" evidence="10">
    <location>
        <begin position="484"/>
        <end position="571"/>
    </location>
</feature>
<evidence type="ECO:0000313" key="12">
    <source>
        <dbReference type="EMBL" id="KAL1523711.1"/>
    </source>
</evidence>
<dbReference type="FunFam" id="3.40.50.10130:FF:000002">
    <property type="entry name" value="DNA repair endonuclease XPF"/>
    <property type="match status" value="1"/>
</dbReference>
<proteinExistence type="inferred from homology"/>
<dbReference type="EMBL" id="JBGBPQ010000005">
    <property type="protein sequence ID" value="KAL1523711.1"/>
    <property type="molecule type" value="Genomic_DNA"/>
</dbReference>
<comment type="caution">
    <text evidence="12">The sequence shown here is derived from an EMBL/GenBank/DDBJ whole genome shotgun (WGS) entry which is preliminary data.</text>
</comment>
<feature type="compositionally biased region" description="Gly residues" evidence="10">
    <location>
        <begin position="536"/>
        <end position="550"/>
    </location>
</feature>
<dbReference type="GO" id="GO:1901255">
    <property type="term" value="P:nucleotide-excision repair involved in interstrand cross-link repair"/>
    <property type="evidence" value="ECO:0007669"/>
    <property type="project" value="TreeGrafter"/>
</dbReference>
<keyword evidence="8" id="KW-0234">DNA repair</keyword>
<dbReference type="GO" id="GO:0000712">
    <property type="term" value="P:resolution of meiotic recombination intermediates"/>
    <property type="evidence" value="ECO:0007669"/>
    <property type="project" value="TreeGrafter"/>
</dbReference>
<evidence type="ECO:0000256" key="7">
    <source>
        <dbReference type="ARBA" id="ARBA00023125"/>
    </source>
</evidence>
<evidence type="ECO:0000256" key="6">
    <source>
        <dbReference type="ARBA" id="ARBA00022801"/>
    </source>
</evidence>
<dbReference type="GO" id="GO:0000014">
    <property type="term" value="F:single-stranded DNA endodeoxyribonuclease activity"/>
    <property type="evidence" value="ECO:0007669"/>
    <property type="project" value="TreeGrafter"/>
</dbReference>
<dbReference type="PANTHER" id="PTHR10150:SF0">
    <property type="entry name" value="DNA REPAIR ENDONUCLEASE XPF"/>
    <property type="match status" value="1"/>
</dbReference>
<evidence type="ECO:0000256" key="1">
    <source>
        <dbReference type="ARBA" id="ARBA00004123"/>
    </source>
</evidence>
<evidence type="ECO:0000256" key="2">
    <source>
        <dbReference type="ARBA" id="ARBA00010015"/>
    </source>
</evidence>
<dbReference type="AlphaFoldDB" id="A0AB34JSV6"/>
<dbReference type="GO" id="GO:0003684">
    <property type="term" value="F:damaged DNA binding"/>
    <property type="evidence" value="ECO:0007669"/>
    <property type="project" value="TreeGrafter"/>
</dbReference>
<name>A0AB34JSV6_PRYPA</name>
<evidence type="ECO:0000256" key="9">
    <source>
        <dbReference type="ARBA" id="ARBA00023242"/>
    </source>
</evidence>
<keyword evidence="9" id="KW-0539">Nucleus</keyword>
<dbReference type="SUPFAM" id="SSF47781">
    <property type="entry name" value="RuvA domain 2-like"/>
    <property type="match status" value="1"/>
</dbReference>
<evidence type="ECO:0000259" key="11">
    <source>
        <dbReference type="SMART" id="SM00891"/>
    </source>
</evidence>
<accession>A0AB34JSV6</accession>
<evidence type="ECO:0000256" key="5">
    <source>
        <dbReference type="ARBA" id="ARBA00022763"/>
    </source>
</evidence>
<dbReference type="InterPro" id="IPR006166">
    <property type="entry name" value="ERCC4_domain"/>
</dbReference>
<dbReference type="Gene3D" id="3.40.50.10130">
    <property type="match status" value="1"/>
</dbReference>
<keyword evidence="13" id="KW-1185">Reference proteome</keyword>
<dbReference type="InterPro" id="IPR011335">
    <property type="entry name" value="Restrct_endonuc-II-like"/>
</dbReference>
<organism evidence="12 13">
    <name type="scientific">Prymnesium parvum</name>
    <name type="common">Toxic golden alga</name>
    <dbReference type="NCBI Taxonomy" id="97485"/>
    <lineage>
        <taxon>Eukaryota</taxon>
        <taxon>Haptista</taxon>
        <taxon>Haptophyta</taxon>
        <taxon>Prymnesiophyceae</taxon>
        <taxon>Prymnesiales</taxon>
        <taxon>Prymnesiaceae</taxon>
        <taxon>Prymnesium</taxon>
    </lineage>
</organism>
<dbReference type="CDD" id="cd20078">
    <property type="entry name" value="XPF_nuclease_XPF_euk"/>
    <property type="match status" value="1"/>
</dbReference>
<dbReference type="PANTHER" id="PTHR10150">
    <property type="entry name" value="DNA REPAIR ENDONUCLEASE XPF"/>
    <property type="match status" value="1"/>
</dbReference>
<gene>
    <name evidence="12" type="ORF">AB1Y20_018641</name>
</gene>
<dbReference type="SUPFAM" id="SSF52980">
    <property type="entry name" value="Restriction endonuclease-like"/>
    <property type="match status" value="1"/>
</dbReference>
<keyword evidence="3" id="KW-0540">Nuclease</keyword>
<feature type="domain" description="ERCC4" evidence="11">
    <location>
        <begin position="727"/>
        <end position="807"/>
    </location>
</feature>
<feature type="compositionally biased region" description="Low complexity" evidence="10">
    <location>
        <begin position="517"/>
        <end position="535"/>
    </location>
</feature>
<dbReference type="GO" id="GO:0000724">
    <property type="term" value="P:double-strand break repair via homologous recombination"/>
    <property type="evidence" value="ECO:0007669"/>
    <property type="project" value="TreeGrafter"/>
</dbReference>
<evidence type="ECO:0000256" key="8">
    <source>
        <dbReference type="ARBA" id="ARBA00023204"/>
    </source>
</evidence>
<evidence type="ECO:0000256" key="4">
    <source>
        <dbReference type="ARBA" id="ARBA00022759"/>
    </source>
</evidence>
<dbReference type="InterPro" id="IPR047520">
    <property type="entry name" value="XPF_nuclease"/>
</dbReference>
<dbReference type="Proteomes" id="UP001515480">
    <property type="component" value="Unassembled WGS sequence"/>
</dbReference>
<sequence length="947" mass="103738">MAFLSRVTRELLEEDTAALAVLARGLGASAVLRRLVQHHCRHARLVFVLNTTKEEEERLRHDLALEGTPQLPVLITNECEAAERCELYRRGGLLFVTARILVVDLLSERVGIEQIGGFLVANAHRVAEASNVAFILRIVKQRNKTAFVKALSDDALALTNGFSRIEKLMRSLYARRLHLWPRFHMAVSEELEASQPNVEELTAPLSAKGQQLQHALLEAVDSSLKELRGINQGVDVSQLTLENSLFKSFDTIVRLQLEPVWHKVGRRTKALVHDLHTLRKLLNYLVLYDCVTFFEYLETLFKHASAQHPAERPHWVINCSDKVFTLARDRVYEIVRPQQTLSLVPAKRTAPDDERAADEAGGAAPADEATAFHLNGSIGQVAGVSRPPPLRVACVLEPCPKWELVHELLEEVNAARRAGKEGALLIVVKDEHAARTLREVLSCGARAVLEANFVKWVERQRRAASALVGTVLSAKQHEAKLLREARRRPASRAASYLTRAAKATPGPEAEGGGGASVGSRRMSGGRQSSGKWAGRAGRGGGAGREGGGAAASGSDPPGRHGDAPAEAHGGGLSAESVRAHLELLEDVEESTVICTHTAGAASVLRELQPRYVILYDVDTAFVRALEVAQATSPEVQMQVYFLMQKDSVEEQKYRSSLKAEKEAFQALIFEKSRMALPEEWDGRTEQVGAAARRARVVVASSESVATVAGNALTRRGGGRVTSRGPATVIVDVREFRSALPNMLHLNAIAVKPVTLEVGDYILTPEICVERKSVSDLTQSLASGRLFNQAEAMLRYYKKPALLIEFEEGKPFSLTNPSDVTSDISPLALTSKLSLLLLHFPKLRLLWSRSPQHTVAIFQALKLNQPEPDLAAAAAVGAANSQGAEQLFNMTPQDFLRQLPGVHAHNYRKLMNKVLNLRELSALSVEQLAAIIGVQNAKLLHDFLNRNA</sequence>
<keyword evidence="6" id="KW-0378">Hydrolase</keyword>
<evidence type="ECO:0000256" key="10">
    <source>
        <dbReference type="SAM" id="MobiDB-lite"/>
    </source>
</evidence>
<dbReference type="Pfam" id="PF02732">
    <property type="entry name" value="ERCC4"/>
    <property type="match status" value="1"/>
</dbReference>
<dbReference type="GO" id="GO:0000110">
    <property type="term" value="C:nucleotide-excision repair factor 1 complex"/>
    <property type="evidence" value="ECO:0007669"/>
    <property type="project" value="TreeGrafter"/>
</dbReference>
<keyword evidence="5" id="KW-0227">DNA damage</keyword>
<evidence type="ECO:0000313" key="13">
    <source>
        <dbReference type="Proteomes" id="UP001515480"/>
    </source>
</evidence>